<evidence type="ECO:0000313" key="4">
    <source>
        <dbReference type="Proteomes" id="UP001630127"/>
    </source>
</evidence>
<dbReference type="PANTHER" id="PTHR44843">
    <property type="entry name" value="METHYLTRANSFERASE"/>
    <property type="match status" value="1"/>
</dbReference>
<gene>
    <name evidence="3" type="ORF">ACH5RR_041031</name>
</gene>
<comment type="caution">
    <text evidence="3">The sequence shown here is derived from an EMBL/GenBank/DDBJ whole genome shotgun (WGS) entry which is preliminary data.</text>
</comment>
<dbReference type="InterPro" id="IPR029063">
    <property type="entry name" value="SAM-dependent_MTases_sf"/>
</dbReference>
<sequence length="477" mass="55140">MNPFRRRLNSRKTFFPQVLPYCILIFVILAVALIRDGLNSTKTNSHLSEFENQASPDFTHLTGAVHYYYEVFQRLKAEGYLLPSSKALCVESISGHDVMALKSVGVNDAIGISEAALRASDQGLNHLFDNNTFDFEFFGYSSWFDWSVHPSETAAQICRTLNVGGYLVVHISVKDVYTYNSFIKLFTCCSLEASRDIKVHEFATDSLHEVILKKDNEYSSHTGSYECKVPMYRRKLIKNLEPLVMEEPVDSWSWDGLGKNANGIQYLSGMVDLSFKQRYIYVDLGSRNYDSSIGSWFEKQYPKQNKKFEIYAFEADKSFYKEYTSEKGVTLMPYAAWVRNETLFFEIDREPTDVGLQWGQMGRIQPEQSSNEHKDYVDNLYKVEALDLADWLIRSFSQRDFLVMKMDIEGAEVNMVKRLVESGAICLIDELFLECHYDRFLKCCSGEKTNRHKRTYAQCAKLFAKLREDGCAVHQWW</sequence>
<dbReference type="InterPro" id="IPR057192">
    <property type="entry name" value="DUF7870"/>
</dbReference>
<accession>A0ABD2XSU5</accession>
<keyword evidence="4" id="KW-1185">Reference proteome</keyword>
<dbReference type="EMBL" id="JBJUIK010000017">
    <property type="protein sequence ID" value="KAL3498299.1"/>
    <property type="molecule type" value="Genomic_DNA"/>
</dbReference>
<proteinExistence type="predicted"/>
<dbReference type="Proteomes" id="UP001630127">
    <property type="component" value="Unassembled WGS sequence"/>
</dbReference>
<dbReference type="PANTHER" id="PTHR44843:SF13">
    <property type="entry name" value="METHYLTRANSFERASE FKBM DOMAIN-CONTAINING PROTEIN"/>
    <property type="match status" value="1"/>
</dbReference>
<dbReference type="Pfam" id="PF25276">
    <property type="entry name" value="DUF7870"/>
    <property type="match status" value="2"/>
</dbReference>
<keyword evidence="1" id="KW-0472">Membrane</keyword>
<keyword evidence="1" id="KW-1133">Transmembrane helix</keyword>
<dbReference type="SUPFAM" id="SSF53335">
    <property type="entry name" value="S-adenosyl-L-methionine-dependent methyltransferases"/>
    <property type="match status" value="1"/>
</dbReference>
<dbReference type="Gene3D" id="3.40.50.150">
    <property type="entry name" value="Vaccinia Virus protein VP39"/>
    <property type="match status" value="1"/>
</dbReference>
<evidence type="ECO:0000256" key="1">
    <source>
        <dbReference type="SAM" id="Phobius"/>
    </source>
</evidence>
<feature type="domain" description="DUF7870" evidence="2">
    <location>
        <begin position="380"/>
        <end position="477"/>
    </location>
</feature>
<name>A0ABD2XSU5_9GENT</name>
<evidence type="ECO:0000259" key="2">
    <source>
        <dbReference type="Pfam" id="PF25276"/>
    </source>
</evidence>
<feature type="domain" description="DUF7870" evidence="2">
    <location>
        <begin position="238"/>
        <end position="340"/>
    </location>
</feature>
<dbReference type="AlphaFoldDB" id="A0ABD2XSU5"/>
<reference evidence="3 4" key="1">
    <citation type="submission" date="2024-11" db="EMBL/GenBank/DDBJ databases">
        <title>A near-complete genome assembly of Cinchona calisaya.</title>
        <authorList>
            <person name="Lian D.C."/>
            <person name="Zhao X.W."/>
            <person name="Wei L."/>
        </authorList>
    </citation>
    <scope>NUCLEOTIDE SEQUENCE [LARGE SCALE GENOMIC DNA]</scope>
    <source>
        <tissue evidence="3">Nenye</tissue>
    </source>
</reference>
<organism evidence="3 4">
    <name type="scientific">Cinchona calisaya</name>
    <dbReference type="NCBI Taxonomy" id="153742"/>
    <lineage>
        <taxon>Eukaryota</taxon>
        <taxon>Viridiplantae</taxon>
        <taxon>Streptophyta</taxon>
        <taxon>Embryophyta</taxon>
        <taxon>Tracheophyta</taxon>
        <taxon>Spermatophyta</taxon>
        <taxon>Magnoliopsida</taxon>
        <taxon>eudicotyledons</taxon>
        <taxon>Gunneridae</taxon>
        <taxon>Pentapetalae</taxon>
        <taxon>asterids</taxon>
        <taxon>lamiids</taxon>
        <taxon>Gentianales</taxon>
        <taxon>Rubiaceae</taxon>
        <taxon>Cinchonoideae</taxon>
        <taxon>Cinchoneae</taxon>
        <taxon>Cinchona</taxon>
    </lineage>
</organism>
<evidence type="ECO:0000313" key="3">
    <source>
        <dbReference type="EMBL" id="KAL3498299.1"/>
    </source>
</evidence>
<feature type="transmembrane region" description="Helical" evidence="1">
    <location>
        <begin position="14"/>
        <end position="34"/>
    </location>
</feature>
<protein>
    <recommendedName>
        <fullName evidence="2">DUF7870 domain-containing protein</fullName>
    </recommendedName>
</protein>
<keyword evidence="1" id="KW-0812">Transmembrane</keyword>